<feature type="transmembrane region" description="Helical" evidence="2">
    <location>
        <begin position="1374"/>
        <end position="1399"/>
    </location>
</feature>
<dbReference type="InterPro" id="IPR006530">
    <property type="entry name" value="YD"/>
</dbReference>
<dbReference type="Proteomes" id="UP000284338">
    <property type="component" value="Unassembled WGS sequence"/>
</dbReference>
<proteinExistence type="predicted"/>
<reference evidence="4 5" key="1">
    <citation type="submission" date="2018-09" db="EMBL/GenBank/DDBJ databases">
        <title>Draft genome of a novel serratia sp. strain with antifungal activity.</title>
        <authorList>
            <person name="Dichmann S.I."/>
            <person name="Park B.P."/>
            <person name="Pathiraja D."/>
            <person name="Choi I.-G."/>
            <person name="Stougaard P."/>
            <person name="Hennessy R.C."/>
        </authorList>
    </citation>
    <scope>NUCLEOTIDE SEQUENCE [LARGE SCALE GENOMIC DNA]</scope>
    <source>
        <strain evidence="4 5">S40</strain>
    </source>
</reference>
<feature type="transmembrane region" description="Helical" evidence="2">
    <location>
        <begin position="1406"/>
        <end position="1424"/>
    </location>
</feature>
<dbReference type="Gene3D" id="2.180.10.10">
    <property type="entry name" value="RHS repeat-associated core"/>
    <property type="match status" value="2"/>
</dbReference>
<dbReference type="PANTHER" id="PTHR32305:SF15">
    <property type="entry name" value="PROTEIN RHSA-RELATED"/>
    <property type="match status" value="1"/>
</dbReference>
<dbReference type="InterPro" id="IPR056823">
    <property type="entry name" value="TEN-like_YD-shell"/>
</dbReference>
<keyword evidence="2" id="KW-1133">Transmembrane helix</keyword>
<feature type="transmembrane region" description="Helical" evidence="2">
    <location>
        <begin position="1444"/>
        <end position="1463"/>
    </location>
</feature>
<evidence type="ECO:0000256" key="2">
    <source>
        <dbReference type="SAM" id="Phobius"/>
    </source>
</evidence>
<dbReference type="EMBL" id="QYYG01000001">
    <property type="protein sequence ID" value="RJF57568.1"/>
    <property type="molecule type" value="Genomic_DNA"/>
</dbReference>
<dbReference type="RefSeq" id="WP_119802808.1">
    <property type="nucleotide sequence ID" value="NZ_QYYG01000001.1"/>
</dbReference>
<comment type="caution">
    <text evidence="4">The sequence shown here is derived from an EMBL/GenBank/DDBJ whole genome shotgun (WGS) entry which is preliminary data.</text>
</comment>
<keyword evidence="2" id="KW-0472">Membrane</keyword>
<accession>A0AA93BXA4</accession>
<dbReference type="Pfam" id="PF25023">
    <property type="entry name" value="TEN_YD-shell"/>
    <property type="match status" value="1"/>
</dbReference>
<keyword evidence="1" id="KW-0677">Repeat</keyword>
<evidence type="ECO:0000259" key="3">
    <source>
        <dbReference type="Pfam" id="PF25023"/>
    </source>
</evidence>
<name>A0AA93BXA4_9GAMM</name>
<dbReference type="NCBIfam" id="TIGR01643">
    <property type="entry name" value="YD_repeat_2x"/>
    <property type="match status" value="2"/>
</dbReference>
<evidence type="ECO:0000313" key="4">
    <source>
        <dbReference type="EMBL" id="RJF57568.1"/>
    </source>
</evidence>
<keyword evidence="2" id="KW-0812">Transmembrane</keyword>
<dbReference type="NCBIfam" id="TIGR03696">
    <property type="entry name" value="Rhs_assc_core"/>
    <property type="match status" value="1"/>
</dbReference>
<sequence>MGNKNNLDVKVLENQAANLKGKANLLTASSSEPGYSNAPTYSSLGYEVDPRTGTLQVTLSPPTFFGALGSNITPSIVYSPQSIASGITLLGLPLGWSYSFSYIAASQVFINGSSAYYIDDVYESGLRYYNLKDLVFTSDSGTFPYDNQLKYSNTLQFISGETQYFDAHGRLLGVVDRWGNHAIFYYTQEGDVYSSKLSSIVGFAGQRITFAYSGEGIEIAYPQGGQNAISFTYLVDNQSYLVGYVNPLGQKFTIANRGGLVRNDLISQITYPNSASVVYEYTTLRYYVDANRSQFYRIDGIAATRQIYVDTTGQTQTRSVSYSYDPNGDAHDYTGYPTYVMGKYQDTLLQSNDDDYRYVSQVDDGVLVVEHQYNRLHLELATKTFTKDAQPRLIQQVTNTFISETDGKYFPPYYELKLIPNYQTPIKVMTEIYNDAGERLISEIESDFDDYGAPTEVRSYGSRVAGDAPKLLNKVQTLYDYAGYGQLVQQDTYDYTDGTIVRRIANSLTDDKKNIATSTDGFVVSAFSPNKKITYRYNAAGKVIYEKLEWADGASHALESTETSTRYALAVPVLTITSINAQGIPNTTEIDTVTGWMISQANALSYGSSYTYDNIGRQLTSIDPMGVVTEYIFDDSVNKATTRYANGFETYVYNNGFTDRVKTADNGGYDKAERTLTANGYNDKGQLIWTEGILGTDSRILYAYDSRNQLVTATDASGNVNRYEYDAVAQTKTEFFNDVLVSRLSKNDNVLDEVTYSSLLSSERVSATSLSNSYSNIIKSLTGEPSAGKEWLAASFQYDVNNQVSSYSATGSDDIVQRQDISRDLFTNAVFTGVHVSAPETQESTAGGDTYFYDNLNQLLTDTNALGQQYTYVYNEIGLVSSYTDYAGTVFACDYNANNQLVSVAWTDQGAQCKKQYTYDPLTHKVRQIEEFRQGESKGSIAYDYGLGGAIKSVTYPDGKKILYEYDLGTGLLSKFTDAIGKVTQYTYDNYGRITRQQIVGEDYSVQTDYYSKEESAANSGKLKSIRVSNGISSRFSYDGFGSLAQAVITDTSEGATSPVLLETQYSYDPITRNLVKLQSSSGAFAQDANLNYLANYSFDSRNQLTEERKQILGGDVAVTAYRYDAACNVIREDRRVGTTSQSTTYTYDQDNKLLRIDASSGARNFAYDANGNLTDDGAGGTYRYNAQNRLIGYSDAGGNLIAEYDYYPDGLRASKKVNDGVAIGFYYDYSSSPNIVNEIQGDKTSHYLAQGSKRYVRLVDSAGITVAEYFIASFRDVVGVVDASCEMDASYAYEPYGQEEGASHLDADISVNPFRYTAEYTDLESSLIYLRARYYHPGIKRFMGRDTTDLINRYNYANGNPIMGSDPSGNLGIGWVIGAAIAGIAVGLITGGVGALALGTGMGAAITVGAVAGVAGTAASNGITEWGLHASGEPGLSAKDWGVSLLAGAVSGVVGAGVGGVVGRGAMSTAMNAGWSAGRVTAVGVLSASASGGFSGSVASAGVTAGFDHQAFFSAEVWENIGISAAVGIGAGVMASGAHFGFGKIGGIRTTPVEMSASEFSIITDRTTPNTILEFNPREASQWQGSNLGAMTGGQDTVIVHGHPRFSFPEDVQGRYRYASAKTTAQAIQNNIGGGGTVRLISCSAGKWIGVENMAQTIANTLSRPVEAYTVDVSIAEVVNGTVTPVTYQPV</sequence>
<gene>
    <name evidence="4" type="ORF">D4100_01905</name>
</gene>
<dbReference type="PANTHER" id="PTHR32305">
    <property type="match status" value="1"/>
</dbReference>
<protein>
    <submittedName>
        <fullName evidence="4">RHS repeat-associated core domain-containing protein</fullName>
    </submittedName>
</protein>
<organism evidence="4 5">
    <name type="scientific">Serratia inhibens</name>
    <dbReference type="NCBI Taxonomy" id="2338073"/>
    <lineage>
        <taxon>Bacteria</taxon>
        <taxon>Pseudomonadati</taxon>
        <taxon>Pseudomonadota</taxon>
        <taxon>Gammaproteobacteria</taxon>
        <taxon>Enterobacterales</taxon>
        <taxon>Yersiniaceae</taxon>
        <taxon>Serratia</taxon>
    </lineage>
</organism>
<feature type="domain" description="Teneurin-like YD-shell" evidence="3">
    <location>
        <begin position="851"/>
        <end position="1232"/>
    </location>
</feature>
<evidence type="ECO:0000313" key="5">
    <source>
        <dbReference type="Proteomes" id="UP000284338"/>
    </source>
</evidence>
<evidence type="ECO:0000256" key="1">
    <source>
        <dbReference type="ARBA" id="ARBA00022737"/>
    </source>
</evidence>
<keyword evidence="5" id="KW-1185">Reference proteome</keyword>
<dbReference type="InterPro" id="IPR050708">
    <property type="entry name" value="T6SS_VgrG/RHS"/>
</dbReference>
<dbReference type="InterPro" id="IPR022385">
    <property type="entry name" value="Rhs_assc_core"/>
</dbReference>